<dbReference type="EMBL" id="MU167300">
    <property type="protein sequence ID" value="KAG0144204.1"/>
    <property type="molecule type" value="Genomic_DNA"/>
</dbReference>
<dbReference type="Proteomes" id="UP000886653">
    <property type="component" value="Unassembled WGS sequence"/>
</dbReference>
<comment type="caution">
    <text evidence="1">The sequence shown here is derived from an EMBL/GenBank/DDBJ whole genome shotgun (WGS) entry which is preliminary data.</text>
</comment>
<protein>
    <submittedName>
        <fullName evidence="1">Uncharacterized protein</fullName>
    </submittedName>
</protein>
<proteinExistence type="predicted"/>
<keyword evidence="2" id="KW-1185">Reference proteome</keyword>
<evidence type="ECO:0000313" key="2">
    <source>
        <dbReference type="Proteomes" id="UP000886653"/>
    </source>
</evidence>
<accession>A0A9P6TA18</accession>
<organism evidence="1 2">
    <name type="scientific">Cronartium quercuum f. sp. fusiforme G11</name>
    <dbReference type="NCBI Taxonomy" id="708437"/>
    <lineage>
        <taxon>Eukaryota</taxon>
        <taxon>Fungi</taxon>
        <taxon>Dikarya</taxon>
        <taxon>Basidiomycota</taxon>
        <taxon>Pucciniomycotina</taxon>
        <taxon>Pucciniomycetes</taxon>
        <taxon>Pucciniales</taxon>
        <taxon>Coleosporiaceae</taxon>
        <taxon>Cronartium</taxon>
    </lineage>
</organism>
<dbReference type="AlphaFoldDB" id="A0A9P6TA18"/>
<evidence type="ECO:0000313" key="1">
    <source>
        <dbReference type="EMBL" id="KAG0144204.1"/>
    </source>
</evidence>
<reference evidence="1" key="1">
    <citation type="submission" date="2013-11" db="EMBL/GenBank/DDBJ databases">
        <title>Genome sequence of the fusiform rust pathogen reveals effectors for host alternation and coevolution with pine.</title>
        <authorList>
            <consortium name="DOE Joint Genome Institute"/>
            <person name="Smith K."/>
            <person name="Pendleton A."/>
            <person name="Kubisiak T."/>
            <person name="Anderson C."/>
            <person name="Salamov A."/>
            <person name="Aerts A."/>
            <person name="Riley R."/>
            <person name="Clum A."/>
            <person name="Lindquist E."/>
            <person name="Ence D."/>
            <person name="Campbell M."/>
            <person name="Kronenberg Z."/>
            <person name="Feau N."/>
            <person name="Dhillon B."/>
            <person name="Hamelin R."/>
            <person name="Burleigh J."/>
            <person name="Smith J."/>
            <person name="Yandell M."/>
            <person name="Nelson C."/>
            <person name="Grigoriev I."/>
            <person name="Davis J."/>
        </authorList>
    </citation>
    <scope>NUCLEOTIDE SEQUENCE</scope>
    <source>
        <strain evidence="1">G11</strain>
    </source>
</reference>
<gene>
    <name evidence="1" type="ORF">CROQUDRAFT_639822</name>
</gene>
<sequence>MIGLFQIKYLQSNHILTGDTPHTLSIYGESPIPFLIIVMHLVKILKELEKFPSIIETLSGQETFIFVTVAADFVHRNKNSIYLDKYNAPHHYLNLALPAPSMPGTWEVLWTVLFTILEESHIDPASLIRQHGLSQDNDKKYSEDLLIVETRDEHEIEQGRGRVVCTGEDCMCSCRDSRIVRKEWWMLTVSFSFLAVR</sequence>
<name>A0A9P6TA18_9BASI</name>